<dbReference type="PANTHER" id="PTHR28052">
    <property type="entry name" value="UPF0545 PROTEIN C22ORF39"/>
    <property type="match status" value="1"/>
</dbReference>
<evidence type="ECO:0000313" key="2">
    <source>
        <dbReference type="Proteomes" id="UP000824469"/>
    </source>
</evidence>
<dbReference type="InterPro" id="IPR021475">
    <property type="entry name" value="Pants/Emi1-like"/>
</dbReference>
<dbReference type="OMA" id="SCVACFD"/>
<organism evidence="1 2">
    <name type="scientific">Taxus chinensis</name>
    <name type="common">Chinese yew</name>
    <name type="synonym">Taxus wallichiana var. chinensis</name>
    <dbReference type="NCBI Taxonomy" id="29808"/>
    <lineage>
        <taxon>Eukaryota</taxon>
        <taxon>Viridiplantae</taxon>
        <taxon>Streptophyta</taxon>
        <taxon>Embryophyta</taxon>
        <taxon>Tracheophyta</taxon>
        <taxon>Spermatophyta</taxon>
        <taxon>Pinopsida</taxon>
        <taxon>Pinidae</taxon>
        <taxon>Conifers II</taxon>
        <taxon>Cupressales</taxon>
        <taxon>Taxaceae</taxon>
        <taxon>Taxus</taxon>
    </lineage>
</organism>
<comment type="caution">
    <text evidence="1">The sequence shown here is derived from an EMBL/GenBank/DDBJ whole genome shotgun (WGS) entry which is preliminary data.</text>
</comment>
<dbReference type="AlphaFoldDB" id="A0AA38FT92"/>
<protein>
    <submittedName>
        <fullName evidence="1">Uncharacterized protein</fullName>
    </submittedName>
</protein>
<accession>A0AA38FT92</accession>
<feature type="non-terminal residue" evidence="1">
    <location>
        <position position="74"/>
    </location>
</feature>
<gene>
    <name evidence="1" type="ORF">KI387_037249</name>
</gene>
<dbReference type="PANTHER" id="PTHR28052:SF1">
    <property type="entry name" value="UPF0545 PROTEIN C22ORF39"/>
    <property type="match status" value="1"/>
</dbReference>
<evidence type="ECO:0000313" key="1">
    <source>
        <dbReference type="EMBL" id="KAH9309338.1"/>
    </source>
</evidence>
<sequence length="74" mass="8278">FGSIMAEAEEAKGAPVARPNLSCVACFDALGFCYSPVYQMQQYYRSGTFNNCSDKWSALFDCFRLKTKPASEMQ</sequence>
<keyword evidence="2" id="KW-1185">Reference proteome</keyword>
<dbReference type="Proteomes" id="UP000824469">
    <property type="component" value="Unassembled WGS sequence"/>
</dbReference>
<reference evidence="1 2" key="1">
    <citation type="journal article" date="2021" name="Nat. Plants">
        <title>The Taxus genome provides insights into paclitaxel biosynthesis.</title>
        <authorList>
            <person name="Xiong X."/>
            <person name="Gou J."/>
            <person name="Liao Q."/>
            <person name="Li Y."/>
            <person name="Zhou Q."/>
            <person name="Bi G."/>
            <person name="Li C."/>
            <person name="Du R."/>
            <person name="Wang X."/>
            <person name="Sun T."/>
            <person name="Guo L."/>
            <person name="Liang H."/>
            <person name="Lu P."/>
            <person name="Wu Y."/>
            <person name="Zhang Z."/>
            <person name="Ro D.K."/>
            <person name="Shang Y."/>
            <person name="Huang S."/>
            <person name="Yan J."/>
        </authorList>
    </citation>
    <scope>NUCLEOTIDE SEQUENCE [LARGE SCALE GENOMIC DNA]</scope>
    <source>
        <strain evidence="1">Ta-2019</strain>
    </source>
</reference>
<proteinExistence type="predicted"/>
<name>A0AA38FT92_TAXCH</name>
<feature type="non-terminal residue" evidence="1">
    <location>
        <position position="1"/>
    </location>
</feature>
<dbReference type="Pfam" id="PF11326">
    <property type="entry name" value="PANTS-like"/>
    <property type="match status" value="1"/>
</dbReference>
<dbReference type="EMBL" id="JAHRHJ020000007">
    <property type="protein sequence ID" value="KAH9309338.1"/>
    <property type="molecule type" value="Genomic_DNA"/>
</dbReference>